<dbReference type="InterPro" id="IPR026040">
    <property type="entry name" value="HyI-like"/>
</dbReference>
<comment type="caution">
    <text evidence="4">The sequence shown here is derived from an EMBL/GenBank/DDBJ whole genome shotgun (WGS) entry which is preliminary data.</text>
</comment>
<dbReference type="GO" id="GO:0008903">
    <property type="term" value="F:hydroxypyruvate isomerase activity"/>
    <property type="evidence" value="ECO:0007669"/>
    <property type="project" value="TreeGrafter"/>
</dbReference>
<evidence type="ECO:0000259" key="3">
    <source>
        <dbReference type="Pfam" id="PF01261"/>
    </source>
</evidence>
<dbReference type="GO" id="GO:0046487">
    <property type="term" value="P:glyoxylate metabolic process"/>
    <property type="evidence" value="ECO:0007669"/>
    <property type="project" value="TreeGrafter"/>
</dbReference>
<dbReference type="PIRSF" id="PIRSF006241">
    <property type="entry name" value="HyI"/>
    <property type="match status" value="1"/>
</dbReference>
<dbReference type="PANTHER" id="PTHR43489:SF6">
    <property type="entry name" value="HYDROXYPYRUVATE ISOMERASE-RELATED"/>
    <property type="match status" value="1"/>
</dbReference>
<evidence type="ECO:0000256" key="2">
    <source>
        <dbReference type="PIRNR" id="PIRNR006241"/>
    </source>
</evidence>
<dbReference type="Gene3D" id="3.20.20.150">
    <property type="entry name" value="Divalent-metal-dependent TIM barrel enzymes"/>
    <property type="match status" value="1"/>
</dbReference>
<gene>
    <name evidence="4" type="ORF">GR170_01855</name>
</gene>
<evidence type="ECO:0000256" key="1">
    <source>
        <dbReference type="ARBA" id="ARBA00023235"/>
    </source>
</evidence>
<reference evidence="4 5" key="1">
    <citation type="submission" date="2019-12" db="EMBL/GenBank/DDBJ databases">
        <authorList>
            <person name="Li M."/>
        </authorList>
    </citation>
    <scope>NUCLEOTIDE SEQUENCE [LARGE SCALE GENOMIC DNA]</scope>
    <source>
        <strain evidence="4 5">GBMRC 2024</strain>
    </source>
</reference>
<keyword evidence="1 2" id="KW-0413">Isomerase</keyword>
<dbReference type="Proteomes" id="UP000477911">
    <property type="component" value="Unassembled WGS sequence"/>
</dbReference>
<proteinExistence type="inferred from homology"/>
<keyword evidence="5" id="KW-1185">Reference proteome</keyword>
<feature type="domain" description="Xylose isomerase-like TIM barrel" evidence="3">
    <location>
        <begin position="22"/>
        <end position="251"/>
    </location>
</feature>
<name>A0A6L7FXS1_9RHOB</name>
<dbReference type="InterPro" id="IPR050417">
    <property type="entry name" value="Sugar_Epim/Isomerase"/>
</dbReference>
<dbReference type="PANTHER" id="PTHR43489">
    <property type="entry name" value="ISOMERASE"/>
    <property type="match status" value="1"/>
</dbReference>
<protein>
    <submittedName>
        <fullName evidence="4">TIM barrel protein</fullName>
    </submittedName>
</protein>
<evidence type="ECO:0000313" key="4">
    <source>
        <dbReference type="EMBL" id="MXN16565.1"/>
    </source>
</evidence>
<dbReference type="EMBL" id="WUMU01000001">
    <property type="protein sequence ID" value="MXN16565.1"/>
    <property type="molecule type" value="Genomic_DNA"/>
</dbReference>
<dbReference type="InterPro" id="IPR013022">
    <property type="entry name" value="Xyl_isomerase-like_TIM-brl"/>
</dbReference>
<dbReference type="InterPro" id="IPR036237">
    <property type="entry name" value="Xyl_isomerase-like_sf"/>
</dbReference>
<dbReference type="AlphaFoldDB" id="A0A6L7FXS1"/>
<dbReference type="SUPFAM" id="SSF51658">
    <property type="entry name" value="Xylose isomerase-like"/>
    <property type="match status" value="1"/>
</dbReference>
<comment type="similarity">
    <text evidence="2">Belongs to the hyi family.</text>
</comment>
<dbReference type="Pfam" id="PF01261">
    <property type="entry name" value="AP_endonuc_2"/>
    <property type="match status" value="1"/>
</dbReference>
<dbReference type="RefSeq" id="WP_160891093.1">
    <property type="nucleotide sequence ID" value="NZ_WUMU01000001.1"/>
</dbReference>
<organism evidence="4 5">
    <name type="scientific">Pseudooceanicola albus</name>
    <dbReference type="NCBI Taxonomy" id="2692189"/>
    <lineage>
        <taxon>Bacteria</taxon>
        <taxon>Pseudomonadati</taxon>
        <taxon>Pseudomonadota</taxon>
        <taxon>Alphaproteobacteria</taxon>
        <taxon>Rhodobacterales</taxon>
        <taxon>Paracoccaceae</taxon>
        <taxon>Pseudooceanicola</taxon>
    </lineage>
</organism>
<evidence type="ECO:0000313" key="5">
    <source>
        <dbReference type="Proteomes" id="UP000477911"/>
    </source>
</evidence>
<sequence>MPRFAANLTNLFTELALPDRVTAAAEAGFDAVEVQFPYDSPAMEIRNALGRTGLPLVLINAPPPNYTGGTSGFAAVPGGQQRFQHDFRRALRYAQTLKAEHIHVMSGAAWGDQALDTMVANLKWACAHAPEQSLTIEPMNAEDLPGYFMCSFRLAMEVLEAVDAPNLSLQFDTYHVHRITGDVLASWTRFGAHVGHVQVAGVPDQGEPDEGAEIDFAAFYAALGASGYTGWVGADYRPRRRTSEGLGWLEAARAAEGLKRPA</sequence>
<accession>A0A6L7FXS1</accession>